<evidence type="ECO:0000313" key="3">
    <source>
        <dbReference type="Proteomes" id="UP000516235"/>
    </source>
</evidence>
<dbReference type="AlphaFoldDB" id="A0A7H0JWP0"/>
<dbReference type="KEGG" id="cluj:IAU68_07020"/>
<keyword evidence="4" id="KW-1185">Reference proteome</keyword>
<dbReference type="EMBL" id="CP061032">
    <property type="protein sequence ID" value="QNP89456.1"/>
    <property type="molecule type" value="Genomic_DNA"/>
</dbReference>
<dbReference type="Proteomes" id="UP000642876">
    <property type="component" value="Unassembled WGS sequence"/>
</dbReference>
<accession>A0A7H0JWP0</accession>
<dbReference type="EMBL" id="JACMYE010000001">
    <property type="protein sequence ID" value="MBC3178130.1"/>
    <property type="molecule type" value="Genomic_DNA"/>
</dbReference>
<evidence type="ECO:0000313" key="2">
    <source>
        <dbReference type="EMBL" id="QNP89456.1"/>
    </source>
</evidence>
<dbReference type="Proteomes" id="UP000516235">
    <property type="component" value="Chromosome"/>
</dbReference>
<reference evidence="3 4" key="1">
    <citation type="submission" date="2020-08" db="EMBL/GenBank/DDBJ databases">
        <title>novel species in genus Corynebacterium.</title>
        <authorList>
            <person name="Zhang G."/>
        </authorList>
    </citation>
    <scope>NUCLEOTIDE SEQUENCE [LARGE SCALE GENOMIC DNA]</scope>
    <source>
        <strain evidence="2">Zg-917</strain>
        <strain evidence="3 4">zg-917</strain>
    </source>
</reference>
<evidence type="ECO:0000313" key="1">
    <source>
        <dbReference type="EMBL" id="MBC3178130.1"/>
    </source>
</evidence>
<protein>
    <submittedName>
        <fullName evidence="2">Uncharacterized protein</fullName>
    </submittedName>
</protein>
<sequence>MIDPAQTDADARRLRTAADDLTRALVLLAACKTTSGGTRTERIMRATPGPAAPGNPRAIHLAVELDGFLHELCADLRDQIEPGRVLEADGIMLTRWIGFNAHVIAATIDWTDDLVDALAGYTARARRVTGTAPRQPPKIEPRQTAAAICQRLASMGHRVTPEQLTLWHHRSAGAVSVEKRGQRNLYLLTEVLDWITRDRPGPRAETQGQTATG</sequence>
<name>A0A7H0JWP0_9CORY</name>
<dbReference type="RefSeq" id="WP_171192600.1">
    <property type="nucleotide sequence ID" value="NZ_CP061032.1"/>
</dbReference>
<proteinExistence type="predicted"/>
<evidence type="ECO:0000313" key="4">
    <source>
        <dbReference type="Proteomes" id="UP000642876"/>
    </source>
</evidence>
<organism evidence="2 3">
    <name type="scientific">Corynebacterium lujinxingii</name>
    <dbReference type="NCBI Taxonomy" id="2763010"/>
    <lineage>
        <taxon>Bacteria</taxon>
        <taxon>Bacillati</taxon>
        <taxon>Actinomycetota</taxon>
        <taxon>Actinomycetes</taxon>
        <taxon>Mycobacteriales</taxon>
        <taxon>Corynebacteriaceae</taxon>
        <taxon>Corynebacterium</taxon>
    </lineage>
</organism>
<gene>
    <name evidence="1" type="ORF">H7348_02180</name>
    <name evidence="2" type="ORF">IAU68_07020</name>
</gene>